<accession>Q0FSG8</accession>
<name>Q0FSG8_SALBH</name>
<feature type="domain" description="Glycosyltransferase 2-like" evidence="1">
    <location>
        <begin position="5"/>
        <end position="155"/>
    </location>
</feature>
<evidence type="ECO:0000313" key="3">
    <source>
        <dbReference type="Proteomes" id="UP000006230"/>
    </source>
</evidence>
<dbReference type="InterPro" id="IPR029044">
    <property type="entry name" value="Nucleotide-diphossugar_trans"/>
</dbReference>
<dbReference type="Gene3D" id="3.90.550.10">
    <property type="entry name" value="Spore Coat Polysaccharide Biosynthesis Protein SpsA, Chain A"/>
    <property type="match status" value="1"/>
</dbReference>
<proteinExistence type="predicted"/>
<comment type="caution">
    <text evidence="2">The sequence shown here is derived from an EMBL/GenBank/DDBJ whole genome shotgun (WGS) entry which is preliminary data.</text>
</comment>
<dbReference type="STRING" id="314265.R2601_04678"/>
<dbReference type="PANTHER" id="PTHR43685">
    <property type="entry name" value="GLYCOSYLTRANSFERASE"/>
    <property type="match status" value="1"/>
</dbReference>
<dbReference type="GO" id="GO:0016740">
    <property type="term" value="F:transferase activity"/>
    <property type="evidence" value="ECO:0007669"/>
    <property type="project" value="UniProtKB-KW"/>
</dbReference>
<protein>
    <submittedName>
        <fullName evidence="2">Glycosyltransferase, succinoglycan biosynthesis protein exom</fullName>
    </submittedName>
</protein>
<gene>
    <name evidence="2" type="ORF">R2601_04678</name>
</gene>
<dbReference type="EMBL" id="AATQ01000009">
    <property type="protein sequence ID" value="EAU47033.1"/>
    <property type="molecule type" value="Genomic_DNA"/>
</dbReference>
<organism evidence="2 3">
    <name type="scientific">Salipiger bermudensis (strain DSM 26914 / JCM 13377 / KCTC 12554 / HTCC2601)</name>
    <name type="common">Pelagibaca bermudensis</name>
    <dbReference type="NCBI Taxonomy" id="314265"/>
    <lineage>
        <taxon>Bacteria</taxon>
        <taxon>Pseudomonadati</taxon>
        <taxon>Pseudomonadota</taxon>
        <taxon>Alphaproteobacteria</taxon>
        <taxon>Rhodobacterales</taxon>
        <taxon>Roseobacteraceae</taxon>
        <taxon>Salipiger</taxon>
    </lineage>
</organism>
<dbReference type="RefSeq" id="WP_007802570.1">
    <property type="nucleotide sequence ID" value="NZ_DS022277.1"/>
</dbReference>
<sequence length="297" mass="32865">MNITITICTFRRSHIATTLQSLEAMQRPEGCTVSIVVIDNDDTPSAQERVDGTAAAMSLPVRYVHQPGANISIARNAGLDAATTEWVAFLDDDEVVEPDWLVELVKRQRETGADAVFGPSYARYDDDAPDWIVRGDFHSQVAAPRAGVIETGHTCNALLRWGDAPWRDERFALERGKSGGEDTEFFFRLRQFGAQYAIADGAIVREDVPAARLSVKWLLRRRFRIGQSYSASADSIRQRLGLFGSSSVKAGYCFLRAGFALANPERRTFWLMRGTMHAGICAGCLKLPEKSLYGVQG</sequence>
<dbReference type="Proteomes" id="UP000006230">
    <property type="component" value="Unassembled WGS sequence"/>
</dbReference>
<dbReference type="HOGENOM" id="CLU_025996_3_0_5"/>
<dbReference type="Pfam" id="PF00535">
    <property type="entry name" value="Glycos_transf_2"/>
    <property type="match status" value="1"/>
</dbReference>
<dbReference type="InterPro" id="IPR001173">
    <property type="entry name" value="Glyco_trans_2-like"/>
</dbReference>
<dbReference type="PANTHER" id="PTHR43685:SF2">
    <property type="entry name" value="GLYCOSYLTRANSFERASE 2-LIKE DOMAIN-CONTAINING PROTEIN"/>
    <property type="match status" value="1"/>
</dbReference>
<dbReference type="InterPro" id="IPR050834">
    <property type="entry name" value="Glycosyltransf_2"/>
</dbReference>
<dbReference type="CDD" id="cd00761">
    <property type="entry name" value="Glyco_tranf_GTA_type"/>
    <property type="match status" value="1"/>
</dbReference>
<dbReference type="AlphaFoldDB" id="Q0FSG8"/>
<dbReference type="eggNOG" id="COG0463">
    <property type="taxonomic scope" value="Bacteria"/>
</dbReference>
<reference evidence="2 3" key="1">
    <citation type="journal article" date="2010" name="J. Bacteriol.">
        <title>Genome sequences of Pelagibaca bermudensis HTCC2601T and Maritimibacter alkaliphilus HTCC2654T, the type strains of two marine Roseobacter genera.</title>
        <authorList>
            <person name="Thrash J.C."/>
            <person name="Cho J.C."/>
            <person name="Ferriera S."/>
            <person name="Johnson J."/>
            <person name="Vergin K.L."/>
            <person name="Giovannoni S.J."/>
        </authorList>
    </citation>
    <scope>NUCLEOTIDE SEQUENCE [LARGE SCALE GENOMIC DNA]</scope>
    <source>
        <strain evidence="3">DSM 26914 / JCM 13377 / KCTC 12554 / HTCC2601</strain>
    </source>
</reference>
<evidence type="ECO:0000313" key="2">
    <source>
        <dbReference type="EMBL" id="EAU47033.1"/>
    </source>
</evidence>
<keyword evidence="2" id="KW-0808">Transferase</keyword>
<evidence type="ECO:0000259" key="1">
    <source>
        <dbReference type="Pfam" id="PF00535"/>
    </source>
</evidence>
<dbReference type="SUPFAM" id="SSF53448">
    <property type="entry name" value="Nucleotide-diphospho-sugar transferases"/>
    <property type="match status" value="1"/>
</dbReference>
<keyword evidence="3" id="KW-1185">Reference proteome</keyword>